<dbReference type="OrthoDB" id="271656at2"/>
<dbReference type="EMBL" id="CP003557">
    <property type="protein sequence ID" value="AFN73686.1"/>
    <property type="molecule type" value="Genomic_DNA"/>
</dbReference>
<dbReference type="InterPro" id="IPR008173">
    <property type="entry name" value="Adenylyl_cyclase_CyaB"/>
</dbReference>
<name>I7A131_MELRP</name>
<dbReference type="PANTHER" id="PTHR21028:SF2">
    <property type="entry name" value="CYTH DOMAIN-CONTAINING PROTEIN"/>
    <property type="match status" value="1"/>
</dbReference>
<dbReference type="eggNOG" id="COG1437">
    <property type="taxonomic scope" value="Bacteria"/>
</dbReference>
<dbReference type="InterPro" id="IPR033469">
    <property type="entry name" value="CYTH-like_dom_sf"/>
</dbReference>
<dbReference type="Gene3D" id="2.40.320.10">
    <property type="entry name" value="Hypothetical Protein Pfu-838710-001"/>
    <property type="match status" value="1"/>
</dbReference>
<dbReference type="SUPFAM" id="SSF55154">
    <property type="entry name" value="CYTH-like phosphatases"/>
    <property type="match status" value="1"/>
</dbReference>
<feature type="domain" description="CYTH" evidence="1">
    <location>
        <begin position="4"/>
        <end position="152"/>
    </location>
</feature>
<dbReference type="RefSeq" id="WP_014855123.1">
    <property type="nucleotide sequence ID" value="NC_018178.1"/>
</dbReference>
<dbReference type="STRING" id="1191523.MROS_0443"/>
<dbReference type="AlphaFoldDB" id="I7A131"/>
<dbReference type="CDD" id="cd07890">
    <property type="entry name" value="CYTH-like_AC_IV-like"/>
    <property type="match status" value="1"/>
</dbReference>
<dbReference type="HOGENOM" id="CLU_126397_0_0_10"/>
<dbReference type="Pfam" id="PF01928">
    <property type="entry name" value="CYTH"/>
    <property type="match status" value="1"/>
</dbReference>
<evidence type="ECO:0000313" key="3">
    <source>
        <dbReference type="Proteomes" id="UP000009011"/>
    </source>
</evidence>
<dbReference type="InterPro" id="IPR023577">
    <property type="entry name" value="CYTH_domain"/>
</dbReference>
<keyword evidence="3" id="KW-1185">Reference proteome</keyword>
<proteinExistence type="predicted"/>
<dbReference type="PANTHER" id="PTHR21028">
    <property type="entry name" value="SI:CH211-156B7.4"/>
    <property type="match status" value="1"/>
</dbReference>
<accession>I7A131</accession>
<dbReference type="KEGG" id="mro:MROS_0443"/>
<organism evidence="2 3">
    <name type="scientific">Melioribacter roseus (strain DSM 23840 / JCM 17771 / VKM B-2668 / P3M-2)</name>
    <dbReference type="NCBI Taxonomy" id="1191523"/>
    <lineage>
        <taxon>Bacteria</taxon>
        <taxon>Pseudomonadati</taxon>
        <taxon>Ignavibacteriota</taxon>
        <taxon>Ignavibacteria</taxon>
        <taxon>Ignavibacteriales</taxon>
        <taxon>Melioribacteraceae</taxon>
        <taxon>Melioribacter</taxon>
    </lineage>
</organism>
<sequence>MPQNLELKVRVKSHRRFLTHLKNNNIPFVSQLNQKDIYFAYDKGLLKLRIENGKHYLIKYNRNESGKRWSKYQILNLDGDAPYDYLKDILRTETIVEKIRLLYVYKNTRIHLDKVKQLGYFIELETVLAGNKKDAVREFNFIVELLKLNDEEELRCSYKNLIDSLYDSD</sequence>
<reference evidence="2 3" key="1">
    <citation type="journal article" date="2013" name="PLoS ONE">
        <title>Genomic analysis of Melioribacter roseus, facultatively anaerobic organotrophic bacterium representing a novel deep lineage within Bacteriodetes/Chlorobi group.</title>
        <authorList>
            <person name="Kadnikov V.V."/>
            <person name="Mardanov A.V."/>
            <person name="Podosokorskaya O.A."/>
            <person name="Gavrilov S.N."/>
            <person name="Kublanov I.V."/>
            <person name="Beletsky A.V."/>
            <person name="Bonch-Osmolovskaya E.A."/>
            <person name="Ravin N.V."/>
        </authorList>
    </citation>
    <scope>NUCLEOTIDE SEQUENCE [LARGE SCALE GENOMIC DNA]</scope>
    <source>
        <strain evidence="3">JCM 17771 / P3M-2</strain>
    </source>
</reference>
<gene>
    <name evidence="2" type="ordered locus">MROS_0443</name>
</gene>
<evidence type="ECO:0000259" key="1">
    <source>
        <dbReference type="Pfam" id="PF01928"/>
    </source>
</evidence>
<evidence type="ECO:0000313" key="2">
    <source>
        <dbReference type="EMBL" id="AFN73686.1"/>
    </source>
</evidence>
<dbReference type="Proteomes" id="UP000009011">
    <property type="component" value="Chromosome"/>
</dbReference>
<protein>
    <submittedName>
        <fullName evidence="2">Adenylate cyclase</fullName>
    </submittedName>
</protein>